<evidence type="ECO:0000256" key="1">
    <source>
        <dbReference type="SAM" id="MobiDB-lite"/>
    </source>
</evidence>
<protein>
    <submittedName>
        <fullName evidence="2">Uncharacterized protein</fullName>
    </submittedName>
</protein>
<name>A0AA35MBY4_9HYPO</name>
<dbReference type="AlphaFoldDB" id="A0AA35MBY4"/>
<keyword evidence="3" id="KW-1185">Reference proteome</keyword>
<dbReference type="EMBL" id="CABFNP030001245">
    <property type="protein sequence ID" value="CAI6094137.1"/>
    <property type="molecule type" value="Genomic_DNA"/>
</dbReference>
<accession>A0AA35MBY4</accession>
<evidence type="ECO:0000313" key="3">
    <source>
        <dbReference type="Proteomes" id="UP001160390"/>
    </source>
</evidence>
<evidence type="ECO:0000313" key="2">
    <source>
        <dbReference type="EMBL" id="CAI6094137.1"/>
    </source>
</evidence>
<feature type="non-terminal residue" evidence="2">
    <location>
        <position position="74"/>
    </location>
</feature>
<comment type="caution">
    <text evidence="2">The sequence shown here is derived from an EMBL/GenBank/DDBJ whole genome shotgun (WGS) entry which is preliminary data.</text>
</comment>
<gene>
    <name evidence="2" type="ORF">CCHLO57077_00000143</name>
</gene>
<proteinExistence type="predicted"/>
<reference evidence="2" key="1">
    <citation type="submission" date="2023-01" db="EMBL/GenBank/DDBJ databases">
        <authorList>
            <person name="Piombo E."/>
        </authorList>
    </citation>
    <scope>NUCLEOTIDE SEQUENCE</scope>
</reference>
<sequence length="74" mass="7747">MGICDINIRGDQDPETSESGIDQGAASPFAEWASGFGITQGRFEKDNVLGYSMVVTSLPSAEALNTSVISIHVG</sequence>
<dbReference type="Proteomes" id="UP001160390">
    <property type="component" value="Unassembled WGS sequence"/>
</dbReference>
<organism evidence="2 3">
    <name type="scientific">Clonostachys chloroleuca</name>
    <dbReference type="NCBI Taxonomy" id="1926264"/>
    <lineage>
        <taxon>Eukaryota</taxon>
        <taxon>Fungi</taxon>
        <taxon>Dikarya</taxon>
        <taxon>Ascomycota</taxon>
        <taxon>Pezizomycotina</taxon>
        <taxon>Sordariomycetes</taxon>
        <taxon>Hypocreomycetidae</taxon>
        <taxon>Hypocreales</taxon>
        <taxon>Bionectriaceae</taxon>
        <taxon>Clonostachys</taxon>
    </lineage>
</organism>
<feature type="region of interest" description="Disordered" evidence="1">
    <location>
        <begin position="1"/>
        <end position="22"/>
    </location>
</feature>